<keyword evidence="1" id="KW-0812">Transmembrane</keyword>
<proteinExistence type="predicted"/>
<dbReference type="KEGG" id="agl:PYTT_0075"/>
<keyword evidence="3" id="KW-1185">Reference proteome</keyword>
<accession>A0A1C7PEU0</accession>
<organism evidence="2 3">
    <name type="scientific">Akkermansia glycaniphila</name>
    <dbReference type="NCBI Taxonomy" id="1679444"/>
    <lineage>
        <taxon>Bacteria</taxon>
        <taxon>Pseudomonadati</taxon>
        <taxon>Verrucomicrobiota</taxon>
        <taxon>Verrucomicrobiia</taxon>
        <taxon>Verrucomicrobiales</taxon>
        <taxon>Akkermansiaceae</taxon>
        <taxon>Akkermansia</taxon>
    </lineage>
</organism>
<gene>
    <name evidence="2" type="ORF">PYTT_0075</name>
</gene>
<dbReference type="AlphaFoldDB" id="A0A1C7PEU0"/>
<keyword evidence="1" id="KW-0472">Membrane</keyword>
<feature type="transmembrane region" description="Helical" evidence="1">
    <location>
        <begin position="72"/>
        <end position="92"/>
    </location>
</feature>
<keyword evidence="1" id="KW-1133">Transmembrane helix</keyword>
<name>A0A1C7PEU0_9BACT</name>
<feature type="transmembrane region" description="Helical" evidence="1">
    <location>
        <begin position="15"/>
        <end position="33"/>
    </location>
</feature>
<reference evidence="3" key="1">
    <citation type="submission" date="2016-09" db="EMBL/GenBank/DDBJ databases">
        <authorList>
            <person name="Koehorst J."/>
        </authorList>
    </citation>
    <scope>NUCLEOTIDE SEQUENCE [LARGE SCALE GENOMIC DNA]</scope>
</reference>
<feature type="transmembrane region" description="Helical" evidence="1">
    <location>
        <begin position="98"/>
        <end position="120"/>
    </location>
</feature>
<feature type="transmembrane region" description="Helical" evidence="1">
    <location>
        <begin position="132"/>
        <end position="156"/>
    </location>
</feature>
<dbReference type="EMBL" id="LT629973">
    <property type="protein sequence ID" value="SEH70086.1"/>
    <property type="molecule type" value="Genomic_DNA"/>
</dbReference>
<sequence>MPPAIPIAAMNRSRFLSWAFPAFLLLTLVPNFAGTLGSGAALAIGCVAMAACWLLVWLRLASESRRPELSTLVILPFIPTQLALADLHLWPMEHPASAISWIILWIACGCIAFLCIMPDAEDRDPDSRMDGTSVLLGTLLAAYVIMQAIGPLAILARSLQ</sequence>
<dbReference type="STRING" id="1679444.PYTT_0075"/>
<evidence type="ECO:0000313" key="2">
    <source>
        <dbReference type="EMBL" id="SEH70086.1"/>
    </source>
</evidence>
<evidence type="ECO:0000313" key="3">
    <source>
        <dbReference type="Proteomes" id="UP000176204"/>
    </source>
</evidence>
<evidence type="ECO:0000256" key="1">
    <source>
        <dbReference type="SAM" id="Phobius"/>
    </source>
</evidence>
<dbReference type="Proteomes" id="UP000176204">
    <property type="component" value="Chromosome I"/>
</dbReference>
<protein>
    <submittedName>
        <fullName evidence="2">Uncharacterized protein</fullName>
    </submittedName>
</protein>
<feature type="transmembrane region" description="Helical" evidence="1">
    <location>
        <begin position="39"/>
        <end position="60"/>
    </location>
</feature>